<keyword evidence="3" id="KW-1185">Reference proteome</keyword>
<dbReference type="AlphaFoldDB" id="A0A8J4QIZ2"/>
<dbReference type="AntiFam" id="ANF00034">
    <property type="entry name" value="Antisense to 5.8S rRNA"/>
</dbReference>
<feature type="region of interest" description="Disordered" evidence="1">
    <location>
        <begin position="407"/>
        <end position="477"/>
    </location>
</feature>
<dbReference type="EMBL" id="JRKL02010583">
    <property type="protein sequence ID" value="KAF3945938.1"/>
    <property type="molecule type" value="Genomic_DNA"/>
</dbReference>
<evidence type="ECO:0000256" key="1">
    <source>
        <dbReference type="SAM" id="MobiDB-lite"/>
    </source>
</evidence>
<comment type="caution">
    <text evidence="2">The sequence shown here is derived from an EMBL/GenBank/DDBJ whole genome shotgun (WGS) entry which is preliminary data.</text>
</comment>
<proteinExistence type="predicted"/>
<dbReference type="OrthoDB" id="1925485at2759"/>
<reference evidence="2" key="1">
    <citation type="submission" date="2020-03" db="EMBL/GenBank/DDBJ databases">
        <title>Castanea mollissima Vanexum genome sequencing.</title>
        <authorList>
            <person name="Staton M."/>
        </authorList>
    </citation>
    <scope>NUCLEOTIDE SEQUENCE</scope>
    <source>
        <tissue evidence="2">Leaf</tissue>
    </source>
</reference>
<dbReference type="Proteomes" id="UP000737018">
    <property type="component" value="Unassembled WGS sequence"/>
</dbReference>
<accession>A0A8J4QIZ2</accession>
<dbReference type="PANTHER" id="PTHR33205">
    <property type="entry name" value="TRANSMEMBRANE PROTEIN"/>
    <property type="match status" value="1"/>
</dbReference>
<feature type="non-terminal residue" evidence="2">
    <location>
        <position position="547"/>
    </location>
</feature>
<sequence>MVGRWCRHRPSHQSGYLRLMGLTPTSSHACCTPWSVFQDGQNGSLPPASRGCSSTNGLKEHPLLPRAVGRQGRRVKRCTYPARQLDADQHPEHTAGRRNESQGDGLRAPPSLVGRAVGPQATRRHVFRRKPTNRAALRLARRLFCSRPAVASGTARSVCFHEGIGREGSTDAEADMPLTEASGAICVQRLDDSRNSAIHIKYRISLRSSSLREPRYPLFTYGDLVTTSPSSRWEGLTEFPATVGGEPPKAASPRASPAHPIGGSVGVGCGSSIGSSLGLLPYPGLLTLATAAFPLRLGTESFRRYPWAHRGTPPVKATTRCAFPLCPTEHPTQARRRRGMGRLMAGHETAIPVAGSVALAADRANWSRLRVRPNKRQRSAKPTSQLLFPWFSLRLAHRVSIQAPSTSVATEAAGPDGWPFKSKDQPSTERGVGFRLTRRRSHAARSGPAAPHCHSPPTSGRPSAPAQMSGHAGRFTARRPIRNRLVSSLPFGWTRRPLLRRPPSFVFLLLSPPPQRRRPPLRWDGAWDQRAGVHDCAFLTARSALGR</sequence>
<feature type="region of interest" description="Disordered" evidence="1">
    <location>
        <begin position="80"/>
        <end position="119"/>
    </location>
</feature>
<dbReference type="PANTHER" id="PTHR33205:SF1">
    <property type="entry name" value="TRANSMEMBRANE PROTEIN"/>
    <property type="match status" value="1"/>
</dbReference>
<feature type="compositionally biased region" description="Basic and acidic residues" evidence="1">
    <location>
        <begin position="85"/>
        <end position="101"/>
    </location>
</feature>
<evidence type="ECO:0000313" key="2">
    <source>
        <dbReference type="EMBL" id="KAF3945938.1"/>
    </source>
</evidence>
<name>A0A8J4QIZ2_9ROSI</name>
<evidence type="ECO:0000313" key="3">
    <source>
        <dbReference type="Proteomes" id="UP000737018"/>
    </source>
</evidence>
<organism evidence="2 3">
    <name type="scientific">Castanea mollissima</name>
    <name type="common">Chinese chestnut</name>
    <dbReference type="NCBI Taxonomy" id="60419"/>
    <lineage>
        <taxon>Eukaryota</taxon>
        <taxon>Viridiplantae</taxon>
        <taxon>Streptophyta</taxon>
        <taxon>Embryophyta</taxon>
        <taxon>Tracheophyta</taxon>
        <taxon>Spermatophyta</taxon>
        <taxon>Magnoliopsida</taxon>
        <taxon>eudicotyledons</taxon>
        <taxon>Gunneridae</taxon>
        <taxon>Pentapetalae</taxon>
        <taxon>rosids</taxon>
        <taxon>fabids</taxon>
        <taxon>Fagales</taxon>
        <taxon>Fagaceae</taxon>
        <taxon>Castanea</taxon>
    </lineage>
</organism>
<gene>
    <name evidence="2" type="ORF">CMV_027740</name>
</gene>
<protein>
    <submittedName>
        <fullName evidence="2">Uncharacterized protein</fullName>
    </submittedName>
</protein>